<evidence type="ECO:0000313" key="1">
    <source>
        <dbReference type="EMBL" id="MPM56936.1"/>
    </source>
</evidence>
<sequence length="75" mass="8215">MIGSVAWKICNVSPCAITVGFARSAGHCVGVDVDRITWVGNRYFIGCTEYISDVPGVTLGAITHEYLIRINYYIS</sequence>
<dbReference type="AlphaFoldDB" id="A0A645AVW2"/>
<accession>A0A645AVW2</accession>
<dbReference type="EMBL" id="VSSQ01016007">
    <property type="protein sequence ID" value="MPM56936.1"/>
    <property type="molecule type" value="Genomic_DNA"/>
</dbReference>
<reference evidence="1" key="1">
    <citation type="submission" date="2019-08" db="EMBL/GenBank/DDBJ databases">
        <authorList>
            <person name="Kucharzyk K."/>
            <person name="Murdoch R.W."/>
            <person name="Higgins S."/>
            <person name="Loffler F."/>
        </authorList>
    </citation>
    <scope>NUCLEOTIDE SEQUENCE</scope>
</reference>
<name>A0A645AVW2_9ZZZZ</name>
<protein>
    <submittedName>
        <fullName evidence="1">Uncharacterized protein</fullName>
    </submittedName>
</protein>
<gene>
    <name evidence="1" type="ORF">SDC9_103753</name>
</gene>
<organism evidence="1">
    <name type="scientific">bioreactor metagenome</name>
    <dbReference type="NCBI Taxonomy" id="1076179"/>
    <lineage>
        <taxon>unclassified sequences</taxon>
        <taxon>metagenomes</taxon>
        <taxon>ecological metagenomes</taxon>
    </lineage>
</organism>
<comment type="caution">
    <text evidence="1">The sequence shown here is derived from an EMBL/GenBank/DDBJ whole genome shotgun (WGS) entry which is preliminary data.</text>
</comment>
<proteinExistence type="predicted"/>